<dbReference type="Proteomes" id="UP000606974">
    <property type="component" value="Unassembled WGS sequence"/>
</dbReference>
<dbReference type="AlphaFoldDB" id="A0A8H7AG92"/>
<evidence type="ECO:0000313" key="3">
    <source>
        <dbReference type="Proteomes" id="UP000606974"/>
    </source>
</evidence>
<feature type="compositionally biased region" description="Polar residues" evidence="1">
    <location>
        <begin position="1"/>
        <end position="14"/>
    </location>
</feature>
<reference evidence="2" key="1">
    <citation type="submission" date="2020-02" db="EMBL/GenBank/DDBJ databases">
        <authorList>
            <person name="Palmer J.M."/>
        </authorList>
    </citation>
    <scope>NUCLEOTIDE SEQUENCE</scope>
    <source>
        <strain evidence="2">EPUS1.4</strain>
        <tissue evidence="2">Thallus</tissue>
    </source>
</reference>
<evidence type="ECO:0000256" key="1">
    <source>
        <dbReference type="SAM" id="MobiDB-lite"/>
    </source>
</evidence>
<name>A0A8H7AG92_9EURO</name>
<feature type="region of interest" description="Disordered" evidence="1">
    <location>
        <begin position="1"/>
        <end position="26"/>
    </location>
</feature>
<protein>
    <submittedName>
        <fullName evidence="2">Uncharacterized protein</fullName>
    </submittedName>
</protein>
<sequence length="381" mass="41547">MQVCTTDTNFPNTDPSDDIDAKPAPLEPLGQAEKMDVAVDTSSVQFGGQWSFLRNQNQTLSTGHGSRRPLHQLVGYRDRLRSSTIPSQPVTVRVNSADASSHLNPAPRTNRMGKRDELPPVSDFTIDGILSAIQPDIEGTLDAIAEIMGRSRLSLANEYDSHMPPQGEIRASSRSALLPVEEASSSNEQLAADNVIIVPEDASLIDGSHAGSAAYGLLERLRAAPRTRRSDLMAPRASSSPAVLEDFEEPISPTTPRSLLNNGGRPTEPTVSETHLSAGANDRLASSPIVVADSEHPLYYDDTNLLQELSIPQSPQQVESAQTRAQNLSLISDLRGLATWLHRDRRTCPKIQEDAETRLRMILERNVHNGEADHDDGMHEP</sequence>
<proteinExistence type="predicted"/>
<dbReference type="EMBL" id="JAACFV010000071">
    <property type="protein sequence ID" value="KAF7507332.1"/>
    <property type="molecule type" value="Genomic_DNA"/>
</dbReference>
<feature type="compositionally biased region" description="Polar residues" evidence="1">
    <location>
        <begin position="252"/>
        <end position="261"/>
    </location>
</feature>
<accession>A0A8H7AG92</accession>
<keyword evidence="3" id="KW-1185">Reference proteome</keyword>
<feature type="region of interest" description="Disordered" evidence="1">
    <location>
        <begin position="95"/>
        <end position="120"/>
    </location>
</feature>
<feature type="region of interest" description="Disordered" evidence="1">
    <location>
        <begin position="248"/>
        <end position="280"/>
    </location>
</feature>
<dbReference type="OrthoDB" id="5339332at2759"/>
<evidence type="ECO:0000313" key="2">
    <source>
        <dbReference type="EMBL" id="KAF7507332.1"/>
    </source>
</evidence>
<gene>
    <name evidence="2" type="ORF">GJ744_010766</name>
</gene>
<organism evidence="2 3">
    <name type="scientific">Endocarpon pusillum</name>
    <dbReference type="NCBI Taxonomy" id="364733"/>
    <lineage>
        <taxon>Eukaryota</taxon>
        <taxon>Fungi</taxon>
        <taxon>Dikarya</taxon>
        <taxon>Ascomycota</taxon>
        <taxon>Pezizomycotina</taxon>
        <taxon>Eurotiomycetes</taxon>
        <taxon>Chaetothyriomycetidae</taxon>
        <taxon>Verrucariales</taxon>
        <taxon>Verrucariaceae</taxon>
        <taxon>Endocarpon</taxon>
    </lineage>
</organism>
<comment type="caution">
    <text evidence="2">The sequence shown here is derived from an EMBL/GenBank/DDBJ whole genome shotgun (WGS) entry which is preliminary data.</text>
</comment>